<name>G8NUT2_GRAMM</name>
<dbReference type="HOGENOM" id="CLU_3080393_0_0_0"/>
<dbReference type="AlphaFoldDB" id="G8NUT2"/>
<evidence type="ECO:0000313" key="2">
    <source>
        <dbReference type="Proteomes" id="UP000007113"/>
    </source>
</evidence>
<organism evidence="1 2">
    <name type="scientific">Granulicella mallensis (strain ATCC BAA-1857 / DSM 23137 / MP5ACTX8)</name>
    <dbReference type="NCBI Taxonomy" id="682795"/>
    <lineage>
        <taxon>Bacteria</taxon>
        <taxon>Pseudomonadati</taxon>
        <taxon>Acidobacteriota</taxon>
        <taxon>Terriglobia</taxon>
        <taxon>Terriglobales</taxon>
        <taxon>Acidobacteriaceae</taxon>
        <taxon>Granulicella</taxon>
    </lineage>
</organism>
<keyword evidence="2" id="KW-1185">Reference proteome</keyword>
<dbReference type="KEGG" id="gma:AciX8_3324"/>
<evidence type="ECO:0000313" key="1">
    <source>
        <dbReference type="EMBL" id="AEU37622.1"/>
    </source>
</evidence>
<reference evidence="1 2" key="1">
    <citation type="submission" date="2011-11" db="EMBL/GenBank/DDBJ databases">
        <title>Complete sequence of Granulicella mallensis MP5ACTX8.</title>
        <authorList>
            <consortium name="US DOE Joint Genome Institute"/>
            <person name="Lucas S."/>
            <person name="Copeland A."/>
            <person name="Lapidus A."/>
            <person name="Cheng J.-F."/>
            <person name="Goodwin L."/>
            <person name="Pitluck S."/>
            <person name="Peters L."/>
            <person name="Lu M."/>
            <person name="Detter J.C."/>
            <person name="Han C."/>
            <person name="Tapia R."/>
            <person name="Land M."/>
            <person name="Hauser L."/>
            <person name="Kyrpides N."/>
            <person name="Ivanova N."/>
            <person name="Mikhailova N."/>
            <person name="Pagani I."/>
            <person name="Rawat S."/>
            <person name="Mannisto M."/>
            <person name="Haggblom M."/>
            <person name="Woyke T."/>
        </authorList>
    </citation>
    <scope>NUCLEOTIDE SEQUENCE [LARGE SCALE GENOMIC DNA]</scope>
    <source>
        <strain evidence="2">ATCC BAA-1857 / DSM 23137 / MP5ACTX8</strain>
    </source>
</reference>
<proteinExistence type="predicted"/>
<accession>G8NUT2</accession>
<protein>
    <submittedName>
        <fullName evidence="1">Uncharacterized protein</fullName>
    </submittedName>
</protein>
<gene>
    <name evidence="1" type="ordered locus">AciX8_3324</name>
</gene>
<dbReference type="EMBL" id="CP003130">
    <property type="protein sequence ID" value="AEU37622.1"/>
    <property type="molecule type" value="Genomic_DNA"/>
</dbReference>
<sequence>MRMHASQSLFFIGPQTNSKGVLAGPLWAIFRTPARLKYDKANKIDALEAATY</sequence>
<dbReference type="STRING" id="682795.AciX8_3324"/>
<dbReference type="Proteomes" id="UP000007113">
    <property type="component" value="Chromosome"/>
</dbReference>